<reference evidence="1 2" key="1">
    <citation type="submission" date="2023-09" db="EMBL/GenBank/DDBJ databases">
        <authorList>
            <person name="Rey-Velasco X."/>
        </authorList>
    </citation>
    <scope>NUCLEOTIDE SEQUENCE [LARGE SCALE GENOMIC DNA]</scope>
    <source>
        <strain evidence="1 2">F260</strain>
    </source>
</reference>
<gene>
    <name evidence="1" type="ORF">RM545_09725</name>
</gene>
<organism evidence="1 2">
    <name type="scientific">Autumnicola lenta</name>
    <dbReference type="NCBI Taxonomy" id="3075593"/>
    <lineage>
        <taxon>Bacteria</taxon>
        <taxon>Pseudomonadati</taxon>
        <taxon>Bacteroidota</taxon>
        <taxon>Flavobacteriia</taxon>
        <taxon>Flavobacteriales</taxon>
        <taxon>Flavobacteriaceae</taxon>
        <taxon>Autumnicola</taxon>
    </lineage>
</organism>
<dbReference type="SUPFAM" id="SSF46458">
    <property type="entry name" value="Globin-like"/>
    <property type="match status" value="1"/>
</dbReference>
<evidence type="ECO:0000313" key="1">
    <source>
        <dbReference type="EMBL" id="MDT0646970.1"/>
    </source>
</evidence>
<dbReference type="EMBL" id="JAVRHO010000012">
    <property type="protein sequence ID" value="MDT0646970.1"/>
    <property type="molecule type" value="Genomic_DNA"/>
</dbReference>
<dbReference type="Proteomes" id="UP001245285">
    <property type="component" value="Unassembled WGS sequence"/>
</dbReference>
<evidence type="ECO:0000313" key="2">
    <source>
        <dbReference type="Proteomes" id="UP001245285"/>
    </source>
</evidence>
<name>A0ABU3CKU1_9FLAO</name>
<dbReference type="InterPro" id="IPR009050">
    <property type="entry name" value="Globin-like_sf"/>
</dbReference>
<proteinExistence type="predicted"/>
<comment type="caution">
    <text evidence="1">The sequence shown here is derived from an EMBL/GenBank/DDBJ whole genome shotgun (WGS) entry which is preliminary data.</text>
</comment>
<dbReference type="Gene3D" id="1.10.490.10">
    <property type="entry name" value="Globins"/>
    <property type="match status" value="1"/>
</dbReference>
<dbReference type="RefSeq" id="WP_311495133.1">
    <property type="nucleotide sequence ID" value="NZ_JAVRHO010000012.1"/>
</dbReference>
<dbReference type="CDD" id="cd08916">
    <property type="entry name" value="TrHb3_P"/>
    <property type="match status" value="1"/>
</dbReference>
<dbReference type="InterPro" id="IPR012292">
    <property type="entry name" value="Globin/Proto"/>
</dbReference>
<keyword evidence="2" id="KW-1185">Reference proteome</keyword>
<sequence length="131" mass="15686">MRKDLQNRKDVHLLITSFYKKVRKNPEIGYFFNNSINNWDAHLSRLTDFWESNLFFAGTYSGNPQRAHVKVDYEHQGKIDGRHFGIWLNLWFETIDELFKGELAERAKHNARKMSTHLYIKVFQSRRPQKG</sequence>
<protein>
    <submittedName>
        <fullName evidence="1">Group III truncated hemoglobin</fullName>
    </submittedName>
</protein>
<accession>A0ABU3CKU1</accession>